<organism evidence="1">
    <name type="scientific">uncultured marine thaumarchaeote KM3_53_E01</name>
    <dbReference type="NCBI Taxonomy" id="1456183"/>
    <lineage>
        <taxon>Archaea</taxon>
        <taxon>Nitrososphaerota</taxon>
        <taxon>environmental samples</taxon>
    </lineage>
</organism>
<sequence length="71" mass="8311">MKSCKLCDNMIENGEKLCKSHKSAAKNLDSGYEIWRNRLDFIEREEYLKTLLEISTTGTLVKQVIMDELRE</sequence>
<dbReference type="AlphaFoldDB" id="A0A075H961"/>
<proteinExistence type="predicted"/>
<accession>A0A075H961</accession>
<protein>
    <submittedName>
        <fullName evidence="1">Uncharacterized protein</fullName>
    </submittedName>
</protein>
<dbReference type="EMBL" id="KF900925">
    <property type="protein sequence ID" value="AIF11720.1"/>
    <property type="molecule type" value="Genomic_DNA"/>
</dbReference>
<reference evidence="1" key="1">
    <citation type="journal article" date="2014" name="Genome Biol. Evol.">
        <title>Pangenome evidence for extensive interdomain horizontal transfer affecting lineage core and shell genes in uncultured planktonic thaumarchaeota and euryarchaeota.</title>
        <authorList>
            <person name="Deschamps P."/>
            <person name="Zivanovic Y."/>
            <person name="Moreira D."/>
            <person name="Rodriguez-Valera F."/>
            <person name="Lopez-Garcia P."/>
        </authorList>
    </citation>
    <scope>NUCLEOTIDE SEQUENCE</scope>
</reference>
<name>A0A075H961_9ARCH</name>
<evidence type="ECO:0000313" key="1">
    <source>
        <dbReference type="EMBL" id="AIF11720.1"/>
    </source>
</evidence>